<organism evidence="7 8">
    <name type="scientific">Campylobacter gracilis RM3268</name>
    <dbReference type="NCBI Taxonomy" id="553220"/>
    <lineage>
        <taxon>Bacteria</taxon>
        <taxon>Pseudomonadati</taxon>
        <taxon>Campylobacterota</taxon>
        <taxon>Epsilonproteobacteria</taxon>
        <taxon>Campylobacterales</taxon>
        <taxon>Campylobacteraceae</taxon>
        <taxon>Campylobacter</taxon>
    </lineage>
</organism>
<dbReference type="GO" id="GO:0015276">
    <property type="term" value="F:ligand-gated monoatomic ion channel activity"/>
    <property type="evidence" value="ECO:0007669"/>
    <property type="project" value="InterPro"/>
</dbReference>
<feature type="signal peptide" evidence="4">
    <location>
        <begin position="1"/>
        <end position="18"/>
    </location>
</feature>
<dbReference type="InterPro" id="IPR001638">
    <property type="entry name" value="Solute-binding_3/MltF_N"/>
</dbReference>
<reference evidence="7 8" key="1">
    <citation type="submission" date="2009-07" db="EMBL/GenBank/DDBJ databases">
        <authorList>
            <person name="Madupu R."/>
            <person name="Sebastian Y."/>
            <person name="Durkin A.S."/>
            <person name="Torralba M."/>
            <person name="Methe B."/>
            <person name="Sutton G.G."/>
            <person name="Strausberg R.L."/>
            <person name="Nelson K.E."/>
        </authorList>
    </citation>
    <scope>NUCLEOTIDE SEQUENCE [LARGE SCALE GENOMIC DNA]</scope>
    <source>
        <strain evidence="7 8">RM3268</strain>
    </source>
</reference>
<keyword evidence="8" id="KW-1185">Reference proteome</keyword>
<dbReference type="RefSeq" id="WP_005871569.1">
    <property type="nucleotide sequence ID" value="NZ_ACYG01000025.1"/>
</dbReference>
<dbReference type="PANTHER" id="PTHR30085">
    <property type="entry name" value="AMINO ACID ABC TRANSPORTER PERMEASE"/>
    <property type="match status" value="1"/>
</dbReference>
<proteinExistence type="inferred from homology"/>
<name>C8PIB9_9BACT</name>
<evidence type="ECO:0000256" key="3">
    <source>
        <dbReference type="ARBA" id="ARBA00022729"/>
    </source>
</evidence>
<accession>C8PIB9</accession>
<evidence type="ECO:0000256" key="1">
    <source>
        <dbReference type="ARBA" id="ARBA00010333"/>
    </source>
</evidence>
<comment type="similarity">
    <text evidence="1">Belongs to the bacterial solute-binding protein 3 family.</text>
</comment>
<evidence type="ECO:0000313" key="8">
    <source>
        <dbReference type="Proteomes" id="UP000005709"/>
    </source>
</evidence>
<evidence type="ECO:0000313" key="7">
    <source>
        <dbReference type="EMBL" id="EEV17509.1"/>
    </source>
</evidence>
<dbReference type="EMBL" id="ACYG01000025">
    <property type="protein sequence ID" value="EEV17509.1"/>
    <property type="molecule type" value="Genomic_DNA"/>
</dbReference>
<dbReference type="GO" id="GO:0030288">
    <property type="term" value="C:outer membrane-bounded periplasmic space"/>
    <property type="evidence" value="ECO:0007669"/>
    <property type="project" value="TreeGrafter"/>
</dbReference>
<evidence type="ECO:0000256" key="2">
    <source>
        <dbReference type="ARBA" id="ARBA00022448"/>
    </source>
</evidence>
<dbReference type="Proteomes" id="UP000005709">
    <property type="component" value="Unassembled WGS sequence"/>
</dbReference>
<dbReference type="STRING" id="824.CGRAC_0086"/>
<dbReference type="InterPro" id="IPR001320">
    <property type="entry name" value="Iontro_rcpt_C"/>
</dbReference>
<dbReference type="SMART" id="SM00062">
    <property type="entry name" value="PBPb"/>
    <property type="match status" value="1"/>
</dbReference>
<gene>
    <name evidence="7" type="ORF">CAMGR0001_0100</name>
</gene>
<evidence type="ECO:0000259" key="5">
    <source>
        <dbReference type="SMART" id="SM00062"/>
    </source>
</evidence>
<dbReference type="GO" id="GO:0016020">
    <property type="term" value="C:membrane"/>
    <property type="evidence" value="ECO:0007669"/>
    <property type="project" value="InterPro"/>
</dbReference>
<feature type="domain" description="Solute-binding protein family 3/N-terminal" evidence="5">
    <location>
        <begin position="27"/>
        <end position="252"/>
    </location>
</feature>
<dbReference type="SMART" id="SM00079">
    <property type="entry name" value="PBPe"/>
    <property type="match status" value="1"/>
</dbReference>
<dbReference type="GO" id="GO:0005576">
    <property type="term" value="C:extracellular region"/>
    <property type="evidence" value="ECO:0007669"/>
    <property type="project" value="TreeGrafter"/>
</dbReference>
<dbReference type="PANTHER" id="PTHR30085:SF6">
    <property type="entry name" value="ABC TRANSPORTER GLUTAMINE-BINDING PROTEIN GLNH"/>
    <property type="match status" value="1"/>
</dbReference>
<feature type="domain" description="Ionotropic glutamate receptor C-terminal" evidence="6">
    <location>
        <begin position="29"/>
        <end position="244"/>
    </location>
</feature>
<comment type="caution">
    <text evidence="7">The sequence shown here is derived from an EMBL/GenBank/DDBJ whole genome shotgun (WGS) entry which is preliminary data.</text>
</comment>
<evidence type="ECO:0000259" key="6">
    <source>
        <dbReference type="SMART" id="SM00079"/>
    </source>
</evidence>
<dbReference type="Gene3D" id="3.40.190.10">
    <property type="entry name" value="Periplasmic binding protein-like II"/>
    <property type="match status" value="2"/>
</dbReference>
<dbReference type="InterPro" id="IPR051455">
    <property type="entry name" value="Bact_solute-bind_prot3"/>
</dbReference>
<protein>
    <submittedName>
        <fullName evidence="7">ABC transporter, substrate-binding protein, family 3</fullName>
    </submittedName>
</protein>
<feature type="chain" id="PRO_5002989247" evidence="4">
    <location>
        <begin position="19"/>
        <end position="262"/>
    </location>
</feature>
<dbReference type="SUPFAM" id="SSF53850">
    <property type="entry name" value="Periplasmic binding protein-like II"/>
    <property type="match status" value="1"/>
</dbReference>
<sequence>MKVFVLAALLLGFLSANSLDQIKKDRLVRIGVYNDQPPFSALVDGKYRGFEIALGEKLGKEIFGDNPGKVKFIPITASRRISALQRNEADMVIATFTPTPARAKKVDFSEPYFKVQVGVLAKKDENVTSFDQLRKKRIFVIKHSPIHNFLRKAGFKKNLNFCASSAKCYRAFKRAKNAVHVDDNLILHAYAIIDNKTQVVLDGLGKQTYNAIAVQKGNNALLELINTSLAGLKKDGFLDKTFDDTLEIFYHGTIDKKEFLVE</sequence>
<keyword evidence="2" id="KW-0813">Transport</keyword>
<dbReference type="Pfam" id="PF00497">
    <property type="entry name" value="SBP_bac_3"/>
    <property type="match status" value="1"/>
</dbReference>
<dbReference type="eggNOG" id="COG0834">
    <property type="taxonomic scope" value="Bacteria"/>
</dbReference>
<dbReference type="AlphaFoldDB" id="C8PIB9"/>
<dbReference type="GO" id="GO:0006865">
    <property type="term" value="P:amino acid transport"/>
    <property type="evidence" value="ECO:0007669"/>
    <property type="project" value="TreeGrafter"/>
</dbReference>
<dbReference type="OrthoDB" id="9777941at2"/>
<evidence type="ECO:0000256" key="4">
    <source>
        <dbReference type="SAM" id="SignalP"/>
    </source>
</evidence>
<keyword evidence="3 4" id="KW-0732">Signal</keyword>